<dbReference type="EMBL" id="CP001965">
    <property type="protein sequence ID" value="ADE11035.1"/>
    <property type="molecule type" value="Genomic_DNA"/>
</dbReference>
<dbReference type="Proteomes" id="UP000001625">
    <property type="component" value="Chromosome"/>
</dbReference>
<evidence type="ECO:0000313" key="2">
    <source>
        <dbReference type="EMBL" id="ADE11035.1"/>
    </source>
</evidence>
<dbReference type="KEGG" id="slt:Slit_0796"/>
<sequence length="111" mass="11685" precursor="true">MNIKILATILFALVSVQAYAVEGKVTISSPANGATVSSKNPIPFVYDAVLGPDGDHLHLYVDGNRVDVLHLLKGTAQLDALPAGKHHICMTENTKAHAPIGVESCVDVTAQ</sequence>
<protein>
    <recommendedName>
        <fullName evidence="4">DUF4399 domain-containing protein</fullName>
    </recommendedName>
</protein>
<dbReference type="eggNOG" id="ENOG50336XB">
    <property type="taxonomic scope" value="Bacteria"/>
</dbReference>
<dbReference type="OrthoDB" id="8905634at2"/>
<evidence type="ECO:0000313" key="3">
    <source>
        <dbReference type="Proteomes" id="UP000001625"/>
    </source>
</evidence>
<proteinExistence type="predicted"/>
<keyword evidence="1" id="KW-0732">Signal</keyword>
<accession>D5CP94</accession>
<organism evidence="2 3">
    <name type="scientific">Sideroxydans lithotrophicus (strain ES-1)</name>
    <dbReference type="NCBI Taxonomy" id="580332"/>
    <lineage>
        <taxon>Bacteria</taxon>
        <taxon>Pseudomonadati</taxon>
        <taxon>Pseudomonadota</taxon>
        <taxon>Betaproteobacteria</taxon>
        <taxon>Nitrosomonadales</taxon>
        <taxon>Gallionellaceae</taxon>
        <taxon>Sideroxydans</taxon>
    </lineage>
</organism>
<reference evidence="2 3" key="1">
    <citation type="submission" date="2010-03" db="EMBL/GenBank/DDBJ databases">
        <title>Complete sequence of Sideroxydans lithotrophicus ES-1.</title>
        <authorList>
            <consortium name="US DOE Joint Genome Institute"/>
            <person name="Lucas S."/>
            <person name="Copeland A."/>
            <person name="Lapidus A."/>
            <person name="Cheng J.-F."/>
            <person name="Bruce D."/>
            <person name="Goodwin L."/>
            <person name="Pitluck S."/>
            <person name="Munk A.C."/>
            <person name="Detter J.C."/>
            <person name="Han C."/>
            <person name="Tapia R."/>
            <person name="Larimer F."/>
            <person name="Land M."/>
            <person name="Hauser L."/>
            <person name="Kyrpides N."/>
            <person name="Ivanova N."/>
            <person name="Emerson D."/>
            <person name="Woyke T."/>
        </authorList>
    </citation>
    <scope>NUCLEOTIDE SEQUENCE [LARGE SCALE GENOMIC DNA]</scope>
    <source>
        <strain evidence="2 3">ES-1</strain>
    </source>
</reference>
<dbReference type="AlphaFoldDB" id="D5CP94"/>
<evidence type="ECO:0000256" key="1">
    <source>
        <dbReference type="SAM" id="SignalP"/>
    </source>
</evidence>
<dbReference type="STRING" id="580332.Slit_0796"/>
<feature type="chain" id="PRO_5003070415" description="DUF4399 domain-containing protein" evidence="1">
    <location>
        <begin position="21"/>
        <end position="111"/>
    </location>
</feature>
<dbReference type="RefSeq" id="WP_013028933.1">
    <property type="nucleotide sequence ID" value="NC_013959.1"/>
</dbReference>
<evidence type="ECO:0008006" key="4">
    <source>
        <dbReference type="Google" id="ProtNLM"/>
    </source>
</evidence>
<dbReference type="HOGENOM" id="CLU_2091720_0_0_4"/>
<name>D5CP94_SIDLE</name>
<keyword evidence="3" id="KW-1185">Reference proteome</keyword>
<gene>
    <name evidence="2" type="ordered locus">Slit_0796</name>
</gene>
<feature type="signal peptide" evidence="1">
    <location>
        <begin position="1"/>
        <end position="20"/>
    </location>
</feature>